<gene>
    <name evidence="2" type="ORF">K1X11_017595</name>
</gene>
<keyword evidence="1" id="KW-0732">Signal</keyword>
<organism evidence="2 3">
    <name type="scientific">Actomonas aquatica</name>
    <dbReference type="NCBI Taxonomy" id="2866162"/>
    <lineage>
        <taxon>Bacteria</taxon>
        <taxon>Pseudomonadati</taxon>
        <taxon>Verrucomicrobiota</taxon>
        <taxon>Opitutia</taxon>
        <taxon>Opitutales</taxon>
        <taxon>Opitutaceae</taxon>
        <taxon>Actomonas</taxon>
    </lineage>
</organism>
<evidence type="ECO:0000313" key="3">
    <source>
        <dbReference type="Proteomes" id="UP000738431"/>
    </source>
</evidence>
<evidence type="ECO:0008006" key="4">
    <source>
        <dbReference type="Google" id="ProtNLM"/>
    </source>
</evidence>
<reference evidence="2 3" key="2">
    <citation type="submission" date="2023-12" db="EMBL/GenBank/DDBJ databases">
        <title>Description of an unclassified Opitutus bacterium of Verrucomicrobiota.</title>
        <authorList>
            <person name="Zhang D.-F."/>
        </authorList>
    </citation>
    <scope>NUCLEOTIDE SEQUENCE [LARGE SCALE GENOMIC DNA]</scope>
    <source>
        <strain evidence="2 3">WL0086</strain>
    </source>
</reference>
<feature type="chain" id="PRO_5046370445" description="Lipoprotein" evidence="1">
    <location>
        <begin position="22"/>
        <end position="131"/>
    </location>
</feature>
<dbReference type="Proteomes" id="UP000738431">
    <property type="component" value="Chromosome"/>
</dbReference>
<proteinExistence type="predicted"/>
<name>A0ABZ1C4W0_9BACT</name>
<keyword evidence="3" id="KW-1185">Reference proteome</keyword>
<dbReference type="RefSeq" id="WP_221033087.1">
    <property type="nucleotide sequence ID" value="NZ_CP139781.1"/>
</dbReference>
<reference evidence="2 3" key="1">
    <citation type="submission" date="2021-08" db="EMBL/GenBank/DDBJ databases">
        <authorList>
            <person name="Zhang D."/>
            <person name="Zhang A."/>
            <person name="Wang L."/>
        </authorList>
    </citation>
    <scope>NUCLEOTIDE SEQUENCE [LARGE SCALE GENOMIC DNA]</scope>
    <source>
        <strain evidence="2 3">WL0086</strain>
    </source>
</reference>
<dbReference type="EMBL" id="CP139781">
    <property type="protein sequence ID" value="WRQ86629.1"/>
    <property type="molecule type" value="Genomic_DNA"/>
</dbReference>
<dbReference type="PROSITE" id="PS51257">
    <property type="entry name" value="PROKAR_LIPOPROTEIN"/>
    <property type="match status" value="1"/>
</dbReference>
<evidence type="ECO:0000313" key="2">
    <source>
        <dbReference type="EMBL" id="WRQ86629.1"/>
    </source>
</evidence>
<feature type="signal peptide" evidence="1">
    <location>
        <begin position="1"/>
        <end position="21"/>
    </location>
</feature>
<evidence type="ECO:0000256" key="1">
    <source>
        <dbReference type="SAM" id="SignalP"/>
    </source>
</evidence>
<sequence>MKSIRRIAPVLALVSASALFSGCTIISSHEEGHFTGRTVGEESLQRIVPGETTEAWVIATLGQPSRTEEVDEATHILSYHASEIKHVEASLLLIFDTSTRVEIDHTVFVECKDGVVQRYWRESDRRSKQRA</sequence>
<protein>
    <recommendedName>
        <fullName evidence="4">Lipoprotein</fullName>
    </recommendedName>
</protein>
<accession>A0ABZ1C4W0</accession>